<dbReference type="GO" id="GO:0006351">
    <property type="term" value="P:DNA-templated transcription"/>
    <property type="evidence" value="ECO:0007669"/>
    <property type="project" value="InterPro"/>
</dbReference>
<keyword evidence="4" id="KW-0804">Transcription</keyword>
<evidence type="ECO:0000256" key="5">
    <source>
        <dbReference type="ARBA" id="ARBA00023242"/>
    </source>
</evidence>
<dbReference type="GO" id="GO:0005634">
    <property type="term" value="C:nucleus"/>
    <property type="evidence" value="ECO:0007669"/>
    <property type="project" value="UniProtKB-SubCell"/>
</dbReference>
<evidence type="ECO:0000256" key="3">
    <source>
        <dbReference type="ARBA" id="ARBA00023015"/>
    </source>
</evidence>
<organism evidence="8 9">
    <name type="scientific">Choiromyces venosus 120613-1</name>
    <dbReference type="NCBI Taxonomy" id="1336337"/>
    <lineage>
        <taxon>Eukaryota</taxon>
        <taxon>Fungi</taxon>
        <taxon>Dikarya</taxon>
        <taxon>Ascomycota</taxon>
        <taxon>Pezizomycotina</taxon>
        <taxon>Pezizomycetes</taxon>
        <taxon>Pezizales</taxon>
        <taxon>Tuberaceae</taxon>
        <taxon>Choiromyces</taxon>
    </lineage>
</organism>
<sequence length="789" mass="87024">MGSPDSHTTPSAGPTANVPLPPATAPQRRASTVNGPGPATNGSRASDHENSSEDETRQDRGDAGSEGARKRRRIDGISSCETCKQRKVKCDRAQPSCGWCSRNGQECIYRLKKKPGLRAGIGRELEERLDRVEAMLATHSQILENHIQPTQAQFPSPSSASQEHLSPSISHPGPAEPILSAISRAPVPQFTATSLPPQTPFSSGPGMPADVAFREQNHIGDLSNTKSFDVDLPTDDLLCTMVDMFFQNIYPTCPILHRQTIVDSFFGRPLSEVEESDVILMHAIVSATLRFCTDRRLEESWKEHFRSVAKRKVIFYALENPSVQSLRALVIIVLDVVGSTNGPSGWGLLALTTRMALHLGLAVEPSREALPQISTMGAGILPDSKDWIEEEGRRRLFWMVYLLDIYTTLGTSLDLTLDESEIDRLLPCRDHLWDRNQHVTTRWFRTPRRADQSVNNVESLSAFSYLIEVLGILGRIHRFLRETVDINVLSDVEAWQLKYRTLDKALTSWKFSLPMSYGNLTRALNLGGTVVDPSWIILHAAYNTAVIRLHSSAAYPTTRSSIFGPSYSAGQRCLSAVENVAALTRLVILNNMLHLLGSTFAFTVWVAARLLLVHASTTEYSTIPDVRLFLDALREMGKIYHTAERYSTIIQRVVDELAQTQRPTTGAGSDKTDQENNNNNNSQVTPRTCVGILSDMRMTAYAVDVMISRQPDARRSAANLGFNGIVANGDASDNPSNSAALDYLDVFNWFNFPRVAPGAAAGSAVDTNGQQGMVQGFAPMGTEETDWLF</sequence>
<keyword evidence="3" id="KW-0805">Transcription regulation</keyword>
<dbReference type="PANTHER" id="PTHR47338">
    <property type="entry name" value="ZN(II)2CYS6 TRANSCRIPTION FACTOR (EUROFUNG)-RELATED"/>
    <property type="match status" value="1"/>
</dbReference>
<dbReference type="GO" id="GO:0000981">
    <property type="term" value="F:DNA-binding transcription factor activity, RNA polymerase II-specific"/>
    <property type="evidence" value="ECO:0007669"/>
    <property type="project" value="InterPro"/>
</dbReference>
<evidence type="ECO:0000313" key="9">
    <source>
        <dbReference type="Proteomes" id="UP000276215"/>
    </source>
</evidence>
<feature type="compositionally biased region" description="Polar residues" evidence="6">
    <location>
        <begin position="29"/>
        <end position="44"/>
    </location>
</feature>
<dbReference type="SMART" id="SM00906">
    <property type="entry name" value="Fungal_trans"/>
    <property type="match status" value="1"/>
</dbReference>
<feature type="region of interest" description="Disordered" evidence="6">
    <location>
        <begin position="1"/>
        <end position="71"/>
    </location>
</feature>
<dbReference type="PANTHER" id="PTHR47338:SF28">
    <property type="entry name" value="C6 TRANSCRIPTION FACTOR"/>
    <property type="match status" value="1"/>
</dbReference>
<dbReference type="PROSITE" id="PS00463">
    <property type="entry name" value="ZN2_CY6_FUNGAL_1"/>
    <property type="match status" value="1"/>
</dbReference>
<dbReference type="Gene3D" id="4.10.240.10">
    <property type="entry name" value="Zn(2)-C6 fungal-type DNA-binding domain"/>
    <property type="match status" value="1"/>
</dbReference>
<dbReference type="PROSITE" id="PS50048">
    <property type="entry name" value="ZN2_CY6_FUNGAL_2"/>
    <property type="match status" value="1"/>
</dbReference>
<proteinExistence type="predicted"/>
<feature type="region of interest" description="Disordered" evidence="6">
    <location>
        <begin position="660"/>
        <end position="686"/>
    </location>
</feature>
<evidence type="ECO:0000313" key="8">
    <source>
        <dbReference type="EMBL" id="RPA91538.1"/>
    </source>
</evidence>
<dbReference type="CDD" id="cd00067">
    <property type="entry name" value="GAL4"/>
    <property type="match status" value="1"/>
</dbReference>
<reference evidence="8 9" key="1">
    <citation type="journal article" date="2018" name="Nat. Ecol. Evol.">
        <title>Pezizomycetes genomes reveal the molecular basis of ectomycorrhizal truffle lifestyle.</title>
        <authorList>
            <person name="Murat C."/>
            <person name="Payen T."/>
            <person name="Noel B."/>
            <person name="Kuo A."/>
            <person name="Morin E."/>
            <person name="Chen J."/>
            <person name="Kohler A."/>
            <person name="Krizsan K."/>
            <person name="Balestrini R."/>
            <person name="Da Silva C."/>
            <person name="Montanini B."/>
            <person name="Hainaut M."/>
            <person name="Levati E."/>
            <person name="Barry K.W."/>
            <person name="Belfiori B."/>
            <person name="Cichocki N."/>
            <person name="Clum A."/>
            <person name="Dockter R.B."/>
            <person name="Fauchery L."/>
            <person name="Guy J."/>
            <person name="Iotti M."/>
            <person name="Le Tacon F."/>
            <person name="Lindquist E.A."/>
            <person name="Lipzen A."/>
            <person name="Malagnac F."/>
            <person name="Mello A."/>
            <person name="Molinier V."/>
            <person name="Miyauchi S."/>
            <person name="Poulain J."/>
            <person name="Riccioni C."/>
            <person name="Rubini A."/>
            <person name="Sitrit Y."/>
            <person name="Splivallo R."/>
            <person name="Traeger S."/>
            <person name="Wang M."/>
            <person name="Zifcakova L."/>
            <person name="Wipf D."/>
            <person name="Zambonelli A."/>
            <person name="Paolocci F."/>
            <person name="Nowrousian M."/>
            <person name="Ottonello S."/>
            <person name="Baldrian P."/>
            <person name="Spatafora J.W."/>
            <person name="Henrissat B."/>
            <person name="Nagy L.G."/>
            <person name="Aury J.M."/>
            <person name="Wincker P."/>
            <person name="Grigoriev I.V."/>
            <person name="Bonfante P."/>
            <person name="Martin F.M."/>
        </authorList>
    </citation>
    <scope>NUCLEOTIDE SEQUENCE [LARGE SCALE GENOMIC DNA]</scope>
    <source>
        <strain evidence="8 9">120613-1</strain>
    </source>
</reference>
<protein>
    <recommendedName>
        <fullName evidence="7">Zn(2)-C6 fungal-type domain-containing protein</fullName>
    </recommendedName>
</protein>
<dbReference type="OrthoDB" id="5376052at2759"/>
<dbReference type="GO" id="GO:0008270">
    <property type="term" value="F:zinc ion binding"/>
    <property type="evidence" value="ECO:0007669"/>
    <property type="project" value="InterPro"/>
</dbReference>
<dbReference type="AlphaFoldDB" id="A0A3N4J353"/>
<feature type="compositionally biased region" description="Polar residues" evidence="6">
    <location>
        <begin position="1"/>
        <end position="14"/>
    </location>
</feature>
<evidence type="ECO:0000256" key="2">
    <source>
        <dbReference type="ARBA" id="ARBA00022723"/>
    </source>
</evidence>
<feature type="domain" description="Zn(2)-C6 fungal-type" evidence="7">
    <location>
        <begin position="79"/>
        <end position="109"/>
    </location>
</feature>
<keyword evidence="5" id="KW-0539">Nucleus</keyword>
<dbReference type="Proteomes" id="UP000276215">
    <property type="component" value="Unassembled WGS sequence"/>
</dbReference>
<feature type="compositionally biased region" description="Low complexity" evidence="6">
    <location>
        <begin position="151"/>
        <end position="162"/>
    </location>
</feature>
<evidence type="ECO:0000256" key="1">
    <source>
        <dbReference type="ARBA" id="ARBA00004123"/>
    </source>
</evidence>
<dbReference type="InterPro" id="IPR007219">
    <property type="entry name" value="XnlR_reg_dom"/>
</dbReference>
<feature type="compositionally biased region" description="Basic and acidic residues" evidence="6">
    <location>
        <begin position="45"/>
        <end position="63"/>
    </location>
</feature>
<gene>
    <name evidence="8" type="ORF">L873DRAFT_1819162</name>
</gene>
<dbReference type="InterPro" id="IPR036864">
    <property type="entry name" value="Zn2-C6_fun-type_DNA-bd_sf"/>
</dbReference>
<accession>A0A3N4J353</accession>
<keyword evidence="9" id="KW-1185">Reference proteome</keyword>
<dbReference type="Pfam" id="PF00172">
    <property type="entry name" value="Zn_clus"/>
    <property type="match status" value="1"/>
</dbReference>
<dbReference type="EMBL" id="ML120493">
    <property type="protein sequence ID" value="RPA91538.1"/>
    <property type="molecule type" value="Genomic_DNA"/>
</dbReference>
<dbReference type="SUPFAM" id="SSF57701">
    <property type="entry name" value="Zn2/Cys6 DNA-binding domain"/>
    <property type="match status" value="1"/>
</dbReference>
<feature type="region of interest" description="Disordered" evidence="6">
    <location>
        <begin position="151"/>
        <end position="173"/>
    </location>
</feature>
<keyword evidence="2" id="KW-0479">Metal-binding</keyword>
<comment type="subcellular location">
    <subcellularLocation>
        <location evidence="1">Nucleus</location>
    </subcellularLocation>
</comment>
<dbReference type="InterPro" id="IPR050815">
    <property type="entry name" value="TF_fung"/>
</dbReference>
<name>A0A3N4J353_9PEZI</name>
<evidence type="ECO:0000259" key="7">
    <source>
        <dbReference type="PROSITE" id="PS50048"/>
    </source>
</evidence>
<evidence type="ECO:0000256" key="6">
    <source>
        <dbReference type="SAM" id="MobiDB-lite"/>
    </source>
</evidence>
<evidence type="ECO:0000256" key="4">
    <source>
        <dbReference type="ARBA" id="ARBA00023163"/>
    </source>
</evidence>
<dbReference type="SMART" id="SM00066">
    <property type="entry name" value="GAL4"/>
    <property type="match status" value="1"/>
</dbReference>
<dbReference type="CDD" id="cd12148">
    <property type="entry name" value="fungal_TF_MHR"/>
    <property type="match status" value="1"/>
</dbReference>
<dbReference type="GO" id="GO:0003677">
    <property type="term" value="F:DNA binding"/>
    <property type="evidence" value="ECO:0007669"/>
    <property type="project" value="InterPro"/>
</dbReference>
<dbReference type="InterPro" id="IPR001138">
    <property type="entry name" value="Zn2Cys6_DnaBD"/>
</dbReference>
<dbReference type="Pfam" id="PF04082">
    <property type="entry name" value="Fungal_trans"/>
    <property type="match status" value="1"/>
</dbReference>